<name>A0A6J6SL48_9ZZZZ</name>
<dbReference type="InterPro" id="IPR029069">
    <property type="entry name" value="HotDog_dom_sf"/>
</dbReference>
<gene>
    <name evidence="2" type="ORF">UFOPK2802_00192</name>
</gene>
<dbReference type="AlphaFoldDB" id="A0A6J6SL48"/>
<dbReference type="CDD" id="cd03441">
    <property type="entry name" value="R_hydratase_like"/>
    <property type="match status" value="1"/>
</dbReference>
<proteinExistence type="predicted"/>
<dbReference type="SUPFAM" id="SSF54637">
    <property type="entry name" value="Thioesterase/thiol ester dehydrase-isomerase"/>
    <property type="match status" value="1"/>
</dbReference>
<dbReference type="EMBL" id="CAEZYX010000009">
    <property type="protein sequence ID" value="CAB4735582.1"/>
    <property type="molecule type" value="Genomic_DNA"/>
</dbReference>
<accession>A0A6J6SL48</accession>
<organism evidence="2">
    <name type="scientific">freshwater metagenome</name>
    <dbReference type="NCBI Taxonomy" id="449393"/>
    <lineage>
        <taxon>unclassified sequences</taxon>
        <taxon>metagenomes</taxon>
        <taxon>ecological metagenomes</taxon>
    </lineage>
</organism>
<evidence type="ECO:0000259" key="1">
    <source>
        <dbReference type="Pfam" id="PF13452"/>
    </source>
</evidence>
<reference evidence="2" key="1">
    <citation type="submission" date="2020-05" db="EMBL/GenBank/DDBJ databases">
        <authorList>
            <person name="Chiriac C."/>
            <person name="Salcher M."/>
            <person name="Ghai R."/>
            <person name="Kavagutti S V."/>
        </authorList>
    </citation>
    <scope>NUCLEOTIDE SEQUENCE</scope>
</reference>
<dbReference type="InterPro" id="IPR039569">
    <property type="entry name" value="FAS1-like_DH_region"/>
</dbReference>
<dbReference type="Gene3D" id="3.10.129.10">
    <property type="entry name" value="Hotdog Thioesterase"/>
    <property type="match status" value="1"/>
</dbReference>
<sequence length="127" mass="13972">MFNPDAVGKSRKSSTTFKVTQESISNFAHAIGESEIINSSVTYSIMISLGPSQALLEENGLDWTRVVHGDQKFQNNRPLHAGDEVTCTSTIETYRAVAGNEIVTVRTDLHCGEELAQVQWTTLVMRG</sequence>
<dbReference type="Pfam" id="PF13452">
    <property type="entry name" value="FAS1_DH_region"/>
    <property type="match status" value="1"/>
</dbReference>
<feature type="domain" description="FAS1-like dehydratase" evidence="1">
    <location>
        <begin position="13"/>
        <end position="107"/>
    </location>
</feature>
<evidence type="ECO:0000313" key="2">
    <source>
        <dbReference type="EMBL" id="CAB4735582.1"/>
    </source>
</evidence>
<protein>
    <submittedName>
        <fullName evidence="2">Unannotated protein</fullName>
    </submittedName>
</protein>